<reference evidence="1 2" key="1">
    <citation type="submission" date="2015-05" db="EMBL/GenBank/DDBJ databases">
        <title>Photobacterium galathea sp. nov.</title>
        <authorList>
            <person name="Machado H."/>
            <person name="Gram L."/>
        </authorList>
    </citation>
    <scope>NUCLEOTIDE SEQUENCE [LARGE SCALE GENOMIC DNA]</scope>
    <source>
        <strain evidence="1 2">DSM 25995</strain>
    </source>
</reference>
<dbReference type="OrthoDB" id="8478301at2"/>
<dbReference type="SUPFAM" id="SSF103084">
    <property type="entry name" value="Holliday junction resolvase RusA"/>
    <property type="match status" value="1"/>
</dbReference>
<dbReference type="Pfam" id="PF05866">
    <property type="entry name" value="RusA"/>
    <property type="match status" value="1"/>
</dbReference>
<gene>
    <name evidence="1" type="ORF">ABT58_17125</name>
</gene>
<dbReference type="GO" id="GO:0000287">
    <property type="term" value="F:magnesium ion binding"/>
    <property type="evidence" value="ECO:0007669"/>
    <property type="project" value="InterPro"/>
</dbReference>
<dbReference type="InterPro" id="IPR008822">
    <property type="entry name" value="Endonuclease_RusA-like"/>
</dbReference>
<dbReference type="EMBL" id="LDOV01000030">
    <property type="protein sequence ID" value="KLU99559.1"/>
    <property type="molecule type" value="Genomic_DNA"/>
</dbReference>
<dbReference type="PATRIC" id="fig|754436.4.peg.3629"/>
<dbReference type="RefSeq" id="WP_047875644.1">
    <property type="nucleotide sequence ID" value="NZ_BMYC01000012.1"/>
</dbReference>
<keyword evidence="2" id="KW-1185">Reference proteome</keyword>
<dbReference type="AlphaFoldDB" id="A0A0J1GIP1"/>
<dbReference type="Gene3D" id="3.30.1330.70">
    <property type="entry name" value="Holliday junction resolvase RusA"/>
    <property type="match status" value="1"/>
</dbReference>
<dbReference type="Proteomes" id="UP000036426">
    <property type="component" value="Unassembled WGS sequence"/>
</dbReference>
<sequence length="225" mass="26525">MDIIDLDNDLGFLDHDEENCELYFNLYVSPVSLQSKNKEAKRKLQSSIKEALTRLDFYLVGNVSFHLTWNLHEHRRIETDGASDIDNILKPIIDSFTGFDALLIDDNQIDDVHAQWAHYYDYNDDKFVVTIKYEPGELIPKKALFLLQLESNLFIPIKIHSDNNDRSLELERILSDYRKRKEDITSQGYDRATRRKNRMQRFFHKSRIDHGFSRGSSATYLEYVL</sequence>
<proteinExistence type="predicted"/>
<dbReference type="GO" id="GO:0006281">
    <property type="term" value="P:DNA repair"/>
    <property type="evidence" value="ECO:0007669"/>
    <property type="project" value="InterPro"/>
</dbReference>
<comment type="caution">
    <text evidence="1">The sequence shown here is derived from an EMBL/GenBank/DDBJ whole genome shotgun (WGS) entry which is preliminary data.</text>
</comment>
<name>A0A0J1GIP1_9GAMM</name>
<organism evidence="1 2">
    <name type="scientific">Photobacterium aphoticum</name>
    <dbReference type="NCBI Taxonomy" id="754436"/>
    <lineage>
        <taxon>Bacteria</taxon>
        <taxon>Pseudomonadati</taxon>
        <taxon>Pseudomonadota</taxon>
        <taxon>Gammaproteobacteria</taxon>
        <taxon>Vibrionales</taxon>
        <taxon>Vibrionaceae</taxon>
        <taxon>Photobacterium</taxon>
    </lineage>
</organism>
<protein>
    <submittedName>
        <fullName evidence="1">Uncharacterized protein</fullName>
    </submittedName>
</protein>
<dbReference type="GO" id="GO:0006310">
    <property type="term" value="P:DNA recombination"/>
    <property type="evidence" value="ECO:0007669"/>
    <property type="project" value="InterPro"/>
</dbReference>
<dbReference type="InterPro" id="IPR036614">
    <property type="entry name" value="RusA-like_sf"/>
</dbReference>
<evidence type="ECO:0000313" key="1">
    <source>
        <dbReference type="EMBL" id="KLU99559.1"/>
    </source>
</evidence>
<evidence type="ECO:0000313" key="2">
    <source>
        <dbReference type="Proteomes" id="UP000036426"/>
    </source>
</evidence>
<accession>A0A0J1GIP1</accession>